<evidence type="ECO:0000313" key="2">
    <source>
        <dbReference type="EMBL" id="PPQ71151.1"/>
    </source>
</evidence>
<feature type="compositionally biased region" description="Polar residues" evidence="1">
    <location>
        <begin position="301"/>
        <end position="313"/>
    </location>
</feature>
<dbReference type="STRING" id="93625.A0A409VY39"/>
<reference evidence="2 3" key="1">
    <citation type="journal article" date="2018" name="Evol. Lett.">
        <title>Horizontal gene cluster transfer increased hallucinogenic mushroom diversity.</title>
        <authorList>
            <person name="Reynolds H.T."/>
            <person name="Vijayakumar V."/>
            <person name="Gluck-Thaler E."/>
            <person name="Korotkin H.B."/>
            <person name="Matheny P.B."/>
            <person name="Slot J.C."/>
        </authorList>
    </citation>
    <scope>NUCLEOTIDE SEQUENCE [LARGE SCALE GENOMIC DNA]</scope>
    <source>
        <strain evidence="2 3">2631</strain>
    </source>
</reference>
<feature type="compositionally biased region" description="Low complexity" evidence="1">
    <location>
        <begin position="267"/>
        <end position="300"/>
    </location>
</feature>
<organism evidence="2 3">
    <name type="scientific">Psilocybe cyanescens</name>
    <dbReference type="NCBI Taxonomy" id="93625"/>
    <lineage>
        <taxon>Eukaryota</taxon>
        <taxon>Fungi</taxon>
        <taxon>Dikarya</taxon>
        <taxon>Basidiomycota</taxon>
        <taxon>Agaricomycotina</taxon>
        <taxon>Agaricomycetes</taxon>
        <taxon>Agaricomycetidae</taxon>
        <taxon>Agaricales</taxon>
        <taxon>Agaricineae</taxon>
        <taxon>Strophariaceae</taxon>
        <taxon>Psilocybe</taxon>
    </lineage>
</organism>
<dbReference type="AlphaFoldDB" id="A0A409VY39"/>
<dbReference type="Proteomes" id="UP000283269">
    <property type="component" value="Unassembled WGS sequence"/>
</dbReference>
<keyword evidence="3" id="KW-1185">Reference proteome</keyword>
<evidence type="ECO:0008006" key="4">
    <source>
        <dbReference type="Google" id="ProtNLM"/>
    </source>
</evidence>
<protein>
    <recommendedName>
        <fullName evidence="4">Macrofage activating glycoprotein</fullName>
    </recommendedName>
</protein>
<dbReference type="InParanoid" id="A0A409VY39"/>
<name>A0A409VY39_PSICY</name>
<gene>
    <name evidence="2" type="ORF">CVT25_004769</name>
</gene>
<evidence type="ECO:0000256" key="1">
    <source>
        <dbReference type="SAM" id="MobiDB-lite"/>
    </source>
</evidence>
<proteinExistence type="predicted"/>
<comment type="caution">
    <text evidence="2">The sequence shown here is derived from an EMBL/GenBank/DDBJ whole genome shotgun (WGS) entry which is preliminary data.</text>
</comment>
<accession>A0A409VY39</accession>
<dbReference type="OrthoDB" id="2564904at2759"/>
<feature type="region of interest" description="Disordered" evidence="1">
    <location>
        <begin position="267"/>
        <end position="313"/>
    </location>
</feature>
<dbReference type="EMBL" id="NHYD01003875">
    <property type="protein sequence ID" value="PPQ71151.1"/>
    <property type="molecule type" value="Genomic_DNA"/>
</dbReference>
<sequence>PYKVDTDVGLVRGDQKGYNICNGTTEGPESLCQTAFVNSLDDFCLWAPAEPGHEVGDIEGEMIAWCTKGGHGTRIIPPGTITGVQFTKTPDYIQVVGFMDQTKINMIAGDAGGEMDPHGADRRGNPMGGLLYTSAWTGSYAQASEWHNFNGNNIFCLKACDPSGPRPARYCEHIFDIMGCGFNAPSDAKDGVFESCASESQDPPGEYVNAAGNTVTWKQGDGTVPYSVRVPRSTSCSQFRSEDIFEGGVTVQVPGAVASATVTSRGTSTSISTTTGVSSTTSITRTSTSDSTSITGSATTQGTPQNSDTLSGGSSNAVVGKGINTVLALLAVAVSFIAFA</sequence>
<feature type="non-terminal residue" evidence="2">
    <location>
        <position position="1"/>
    </location>
</feature>
<evidence type="ECO:0000313" key="3">
    <source>
        <dbReference type="Proteomes" id="UP000283269"/>
    </source>
</evidence>